<comment type="caution">
    <text evidence="1">The sequence shown here is derived from an EMBL/GenBank/DDBJ whole genome shotgun (WGS) entry which is preliminary data.</text>
</comment>
<name>A0A835BF09_9POAL</name>
<protein>
    <submittedName>
        <fullName evidence="1">Uncharacterized protein</fullName>
    </submittedName>
</protein>
<sequence length="41" mass="4575">MAPCNLPECTQYCYNIGMQQKGFCTAKPDMNFYCCCPVGSN</sequence>
<keyword evidence="2" id="KW-1185">Reference proteome</keyword>
<proteinExistence type="predicted"/>
<evidence type="ECO:0000313" key="2">
    <source>
        <dbReference type="Proteomes" id="UP000636709"/>
    </source>
</evidence>
<reference evidence="1" key="1">
    <citation type="submission" date="2020-07" db="EMBL/GenBank/DDBJ databases">
        <title>Genome sequence and genetic diversity analysis of an under-domesticated orphan crop, white fonio (Digitaria exilis).</title>
        <authorList>
            <person name="Bennetzen J.L."/>
            <person name="Chen S."/>
            <person name="Ma X."/>
            <person name="Wang X."/>
            <person name="Yssel A.E.J."/>
            <person name="Chaluvadi S.R."/>
            <person name="Johnson M."/>
            <person name="Gangashetty P."/>
            <person name="Hamidou F."/>
            <person name="Sanogo M.D."/>
            <person name="Zwaenepoel A."/>
            <person name="Wallace J."/>
            <person name="Van De Peer Y."/>
            <person name="Van Deynze A."/>
        </authorList>
    </citation>
    <scope>NUCLEOTIDE SEQUENCE</scope>
    <source>
        <tissue evidence="1">Leaves</tissue>
    </source>
</reference>
<organism evidence="1 2">
    <name type="scientific">Digitaria exilis</name>
    <dbReference type="NCBI Taxonomy" id="1010633"/>
    <lineage>
        <taxon>Eukaryota</taxon>
        <taxon>Viridiplantae</taxon>
        <taxon>Streptophyta</taxon>
        <taxon>Embryophyta</taxon>
        <taxon>Tracheophyta</taxon>
        <taxon>Spermatophyta</taxon>
        <taxon>Magnoliopsida</taxon>
        <taxon>Liliopsida</taxon>
        <taxon>Poales</taxon>
        <taxon>Poaceae</taxon>
        <taxon>PACMAD clade</taxon>
        <taxon>Panicoideae</taxon>
        <taxon>Panicodae</taxon>
        <taxon>Paniceae</taxon>
        <taxon>Anthephorinae</taxon>
        <taxon>Digitaria</taxon>
    </lineage>
</organism>
<gene>
    <name evidence="1" type="ORF">HU200_040096</name>
</gene>
<dbReference type="Proteomes" id="UP000636709">
    <property type="component" value="Unassembled WGS sequence"/>
</dbReference>
<accession>A0A835BF09</accession>
<dbReference type="EMBL" id="JACEFO010001963">
    <property type="protein sequence ID" value="KAF8691710.1"/>
    <property type="molecule type" value="Genomic_DNA"/>
</dbReference>
<evidence type="ECO:0000313" key="1">
    <source>
        <dbReference type="EMBL" id="KAF8691710.1"/>
    </source>
</evidence>
<dbReference type="AlphaFoldDB" id="A0A835BF09"/>
<dbReference type="OrthoDB" id="582564at2759"/>